<dbReference type="Pfam" id="PF26412">
    <property type="entry name" value="BrxE"/>
    <property type="match status" value="1"/>
</dbReference>
<proteinExistence type="predicted"/>
<reference evidence="1" key="1">
    <citation type="journal article" date="2011" name="Environ. Microbiol.">
        <title>Genomic insights into the metabolic potential of the polycyclic aromatic hydrocarbon degrading sulfate-reducing Deltaproteobacterium N47.</title>
        <authorList>
            <person name="Bergmann F."/>
            <person name="Selesi D."/>
            <person name="Weinmaier T."/>
            <person name="Tischler P."/>
            <person name="Rattei T."/>
            <person name="Meckenstock R.U."/>
        </authorList>
    </citation>
    <scope>NUCLEOTIDE SEQUENCE</scope>
</reference>
<dbReference type="NCBIfam" id="NF033447">
    <property type="entry name" value="BrxE_fam"/>
    <property type="match status" value="1"/>
</dbReference>
<accession>E1Y8A4</accession>
<gene>
    <name evidence="1" type="ORF">N47_A08270</name>
</gene>
<dbReference type="InterPro" id="IPR058690">
    <property type="entry name" value="BrxE"/>
</dbReference>
<organism evidence="1">
    <name type="scientific">uncultured Desulfobacterium sp</name>
    <dbReference type="NCBI Taxonomy" id="201089"/>
    <lineage>
        <taxon>Bacteria</taxon>
        <taxon>Pseudomonadati</taxon>
        <taxon>Thermodesulfobacteriota</taxon>
        <taxon>Desulfobacteria</taxon>
        <taxon>Desulfobacterales</taxon>
        <taxon>Desulfobacteriaceae</taxon>
        <taxon>Desulfobacterium</taxon>
        <taxon>environmental samples</taxon>
    </lineage>
</organism>
<name>E1Y8A4_9BACT</name>
<protein>
    <recommendedName>
        <fullName evidence="2">BrxE family protein</fullName>
    </recommendedName>
</protein>
<evidence type="ECO:0000313" key="1">
    <source>
        <dbReference type="EMBL" id="CBX26798.1"/>
    </source>
</evidence>
<dbReference type="EMBL" id="FR695864">
    <property type="protein sequence ID" value="CBX26798.1"/>
    <property type="molecule type" value="Genomic_DNA"/>
</dbReference>
<sequence length="169" mass="19246">MKKEVLQDIFLLRMCIGYLGETDQYSWWSSSFFSPISSAFLSPVFSKTGFATQYHGVREAATIVHDEHIGIGKGVFHLFRLPETHEIEMHHLLDNPDVIILVQNVIKSMNAAEQFVSEFGQDNVEQTVGPHRLGDNYNILIPKTWKIVAGQYASAFKNNKNTYPYFTTS</sequence>
<evidence type="ECO:0008006" key="2">
    <source>
        <dbReference type="Google" id="ProtNLM"/>
    </source>
</evidence>
<dbReference type="AlphaFoldDB" id="E1Y8A4"/>